<dbReference type="RefSeq" id="WP_097154979.1">
    <property type="nucleotide sequence ID" value="NZ_OBEL01000005.1"/>
</dbReference>
<dbReference type="PANTHER" id="PTHR30126:SF40">
    <property type="entry name" value="HTH-TYPE TRANSCRIPTIONAL REGULATOR GLTR"/>
    <property type="match status" value="1"/>
</dbReference>
<gene>
    <name evidence="6" type="ORF">SAMN06265368_3721</name>
</gene>
<dbReference type="PANTHER" id="PTHR30126">
    <property type="entry name" value="HTH-TYPE TRANSCRIPTIONAL REGULATOR"/>
    <property type="match status" value="1"/>
</dbReference>
<evidence type="ECO:0000256" key="2">
    <source>
        <dbReference type="ARBA" id="ARBA00023015"/>
    </source>
</evidence>
<organism evidence="6 7">
    <name type="scientific">Cohaesibacter gelatinilyticus</name>
    <dbReference type="NCBI Taxonomy" id="372072"/>
    <lineage>
        <taxon>Bacteria</taxon>
        <taxon>Pseudomonadati</taxon>
        <taxon>Pseudomonadota</taxon>
        <taxon>Alphaproteobacteria</taxon>
        <taxon>Hyphomicrobiales</taxon>
        <taxon>Cohaesibacteraceae</taxon>
    </lineage>
</organism>
<dbReference type="EMBL" id="OBEL01000005">
    <property type="protein sequence ID" value="SNZ20614.1"/>
    <property type="molecule type" value="Genomic_DNA"/>
</dbReference>
<keyword evidence="3 6" id="KW-0238">DNA-binding</keyword>
<comment type="similarity">
    <text evidence="1">Belongs to the LysR transcriptional regulatory family.</text>
</comment>
<evidence type="ECO:0000256" key="3">
    <source>
        <dbReference type="ARBA" id="ARBA00023125"/>
    </source>
</evidence>
<dbReference type="Gene3D" id="1.10.10.10">
    <property type="entry name" value="Winged helix-like DNA-binding domain superfamily/Winged helix DNA-binding domain"/>
    <property type="match status" value="1"/>
</dbReference>
<keyword evidence="7" id="KW-1185">Reference proteome</keyword>
<dbReference type="Pfam" id="PF03466">
    <property type="entry name" value="LysR_substrate"/>
    <property type="match status" value="1"/>
</dbReference>
<dbReference type="InterPro" id="IPR000847">
    <property type="entry name" value="LysR_HTH_N"/>
</dbReference>
<keyword evidence="4" id="KW-0804">Transcription</keyword>
<reference evidence="6 7" key="1">
    <citation type="submission" date="2017-09" db="EMBL/GenBank/DDBJ databases">
        <authorList>
            <person name="Ehlers B."/>
            <person name="Leendertz F.H."/>
        </authorList>
    </citation>
    <scope>NUCLEOTIDE SEQUENCE [LARGE SCALE GENOMIC DNA]</scope>
    <source>
        <strain evidence="6 7">DSM 18289</strain>
    </source>
</reference>
<dbReference type="Pfam" id="PF00126">
    <property type="entry name" value="HTH_1"/>
    <property type="match status" value="1"/>
</dbReference>
<dbReference type="OrthoDB" id="8479357at2"/>
<proteinExistence type="inferred from homology"/>
<dbReference type="PROSITE" id="PS50931">
    <property type="entry name" value="HTH_LYSR"/>
    <property type="match status" value="1"/>
</dbReference>
<dbReference type="PRINTS" id="PR00039">
    <property type="entry name" value="HTHLYSR"/>
</dbReference>
<protein>
    <submittedName>
        <fullName evidence="6">DNA-binding transcriptional regulator, LysR family</fullName>
    </submittedName>
</protein>
<dbReference type="FunFam" id="1.10.10.10:FF:000001">
    <property type="entry name" value="LysR family transcriptional regulator"/>
    <property type="match status" value="1"/>
</dbReference>
<dbReference type="Proteomes" id="UP000219439">
    <property type="component" value="Unassembled WGS sequence"/>
</dbReference>
<sequence>MRSFDLDSLEIFCAVVHEGGIVRAAEKLHRVQSNVTTRIKQLETRLGVILFERRGRSLVLTDAGQTFFKHAERLLTLAADIEYAMKNTWIHGPIRLGTMESTLITRLLPKLTEFHDLYPDIPLKVTSGATDDLVRQVRDHRLDAAFIGDPCSIADLEGQDIFQEDLVLITQQDHPSVKTASDLTQSSILAFEEGCAYRKVLEEWFADHSATIEKVVEINSYQSMIAWAAAGSGCGIVPEAVLETMTASKDVRAHKLPKRFSRNRTRLIWEPENSEKLRPLFDLLGSTSAS</sequence>
<dbReference type="InterPro" id="IPR036390">
    <property type="entry name" value="WH_DNA-bd_sf"/>
</dbReference>
<keyword evidence="2" id="KW-0805">Transcription regulation</keyword>
<evidence type="ECO:0000256" key="4">
    <source>
        <dbReference type="ARBA" id="ARBA00023163"/>
    </source>
</evidence>
<dbReference type="Gene3D" id="3.40.190.10">
    <property type="entry name" value="Periplasmic binding protein-like II"/>
    <property type="match status" value="2"/>
</dbReference>
<dbReference type="GO" id="GO:0000976">
    <property type="term" value="F:transcription cis-regulatory region binding"/>
    <property type="evidence" value="ECO:0007669"/>
    <property type="project" value="TreeGrafter"/>
</dbReference>
<name>A0A285PFY6_9HYPH</name>
<feature type="domain" description="HTH lysR-type" evidence="5">
    <location>
        <begin position="4"/>
        <end position="61"/>
    </location>
</feature>
<evidence type="ECO:0000256" key="1">
    <source>
        <dbReference type="ARBA" id="ARBA00009437"/>
    </source>
</evidence>
<accession>A0A285PFY6</accession>
<dbReference type="SUPFAM" id="SSF53850">
    <property type="entry name" value="Periplasmic binding protein-like II"/>
    <property type="match status" value="1"/>
</dbReference>
<evidence type="ECO:0000313" key="6">
    <source>
        <dbReference type="EMBL" id="SNZ20614.1"/>
    </source>
</evidence>
<evidence type="ECO:0000313" key="7">
    <source>
        <dbReference type="Proteomes" id="UP000219439"/>
    </source>
</evidence>
<dbReference type="AlphaFoldDB" id="A0A285PFY6"/>
<dbReference type="GO" id="GO:0003700">
    <property type="term" value="F:DNA-binding transcription factor activity"/>
    <property type="evidence" value="ECO:0007669"/>
    <property type="project" value="InterPro"/>
</dbReference>
<dbReference type="InterPro" id="IPR036388">
    <property type="entry name" value="WH-like_DNA-bd_sf"/>
</dbReference>
<evidence type="ECO:0000259" key="5">
    <source>
        <dbReference type="PROSITE" id="PS50931"/>
    </source>
</evidence>
<dbReference type="SUPFAM" id="SSF46785">
    <property type="entry name" value="Winged helix' DNA-binding domain"/>
    <property type="match status" value="1"/>
</dbReference>
<dbReference type="InterPro" id="IPR005119">
    <property type="entry name" value="LysR_subst-bd"/>
</dbReference>